<dbReference type="GO" id="GO:0005783">
    <property type="term" value="C:endoplasmic reticulum"/>
    <property type="evidence" value="ECO:0007669"/>
    <property type="project" value="UniProtKB-SubCell"/>
</dbReference>
<dbReference type="GO" id="GO:0005739">
    <property type="term" value="C:mitochondrion"/>
    <property type="evidence" value="ECO:0007669"/>
    <property type="project" value="UniProtKB-SubCell"/>
</dbReference>
<accession>A0A4Z0YLR9</accession>
<evidence type="ECO:0000313" key="8">
    <source>
        <dbReference type="Proteomes" id="UP000297716"/>
    </source>
</evidence>
<dbReference type="OrthoDB" id="5097106at2759"/>
<dbReference type="EMBL" id="SKBN01000050">
    <property type="protein sequence ID" value="TGJ85219.1"/>
    <property type="molecule type" value="Genomic_DNA"/>
</dbReference>
<keyword evidence="4" id="KW-0256">Endoplasmic reticulum</keyword>
<proteinExistence type="predicted"/>
<name>A0A4Z0YLR9_9PEZI</name>
<comment type="subcellular location">
    <subcellularLocation>
        <location evidence="2">Endoplasmic reticulum</location>
    </subcellularLocation>
    <subcellularLocation>
        <location evidence="3">Membrane</location>
    </subcellularLocation>
    <subcellularLocation>
        <location evidence="1">Mitochondrion</location>
    </subcellularLocation>
</comment>
<dbReference type="InterPro" id="IPR052374">
    <property type="entry name" value="SERAC1"/>
</dbReference>
<gene>
    <name evidence="7" type="ORF">E0Z10_g3540</name>
</gene>
<evidence type="ECO:0000256" key="4">
    <source>
        <dbReference type="ARBA" id="ARBA00022824"/>
    </source>
</evidence>
<evidence type="ECO:0000256" key="2">
    <source>
        <dbReference type="ARBA" id="ARBA00004240"/>
    </source>
</evidence>
<evidence type="ECO:0000256" key="5">
    <source>
        <dbReference type="ARBA" id="ARBA00023128"/>
    </source>
</evidence>
<sequence length="322" mass="35136">MGEMLCDELIAFRGKTQRPIILIGHSLGGLLIKEALLHARKKPPSDFSKLCVGLVFFGVPHHGLRNEQLVSIVKGQPNESLVSDLVVNADAEPSTLLRRITSHFAESFKDRLRIISIFEREPSALLQLRPDGKLSKSGDKVLMVTKQSAINIGITVAANEDNIGFDLDHSDLVKFPSRSCGLYKIVEKRIKDLVDPIFAPTCTAQLVAAIYSRCHMDSTDPPHPSLVELQNLGVGAVAKLDAALTGVLVVIVHDFERVSMGTGSGGQWHDLEATARFIEAFIEADHFKVLLARTGEYSLGSAGLLASQERISVSWCNVSDFT</sequence>
<dbReference type="AlphaFoldDB" id="A0A4Z0YLR9"/>
<dbReference type="PANTHER" id="PTHR48182">
    <property type="entry name" value="PROTEIN SERAC1"/>
    <property type="match status" value="1"/>
</dbReference>
<dbReference type="PANTHER" id="PTHR48182:SF2">
    <property type="entry name" value="PROTEIN SERAC1"/>
    <property type="match status" value="1"/>
</dbReference>
<dbReference type="Proteomes" id="UP000297716">
    <property type="component" value="Unassembled WGS sequence"/>
</dbReference>
<dbReference type="GO" id="GO:0016020">
    <property type="term" value="C:membrane"/>
    <property type="evidence" value="ECO:0007669"/>
    <property type="project" value="UniProtKB-SubCell"/>
</dbReference>
<evidence type="ECO:0000313" key="7">
    <source>
        <dbReference type="EMBL" id="TGJ85219.1"/>
    </source>
</evidence>
<reference evidence="7 8" key="1">
    <citation type="submission" date="2019-03" db="EMBL/GenBank/DDBJ databases">
        <title>Draft genome sequence of Xylaria hypoxylon DSM 108379, a ubiquitous saprotrophic-parasitic fungi on hardwood.</title>
        <authorList>
            <person name="Buettner E."/>
            <person name="Leonhardt S."/>
            <person name="Gebauer A.M."/>
            <person name="Liers C."/>
            <person name="Hofrichter M."/>
            <person name="Kellner H."/>
        </authorList>
    </citation>
    <scope>NUCLEOTIDE SEQUENCE [LARGE SCALE GENOMIC DNA]</scope>
    <source>
        <strain evidence="7 8">DSM 108379</strain>
    </source>
</reference>
<dbReference type="Gene3D" id="3.40.50.1820">
    <property type="entry name" value="alpha/beta hydrolase"/>
    <property type="match status" value="1"/>
</dbReference>
<evidence type="ECO:0000256" key="6">
    <source>
        <dbReference type="ARBA" id="ARBA00023136"/>
    </source>
</evidence>
<evidence type="ECO:0000256" key="3">
    <source>
        <dbReference type="ARBA" id="ARBA00004370"/>
    </source>
</evidence>
<keyword evidence="8" id="KW-1185">Reference proteome</keyword>
<dbReference type="InterPro" id="IPR029058">
    <property type="entry name" value="AB_hydrolase_fold"/>
</dbReference>
<keyword evidence="6" id="KW-0472">Membrane</keyword>
<organism evidence="7 8">
    <name type="scientific">Xylaria hypoxylon</name>
    <dbReference type="NCBI Taxonomy" id="37992"/>
    <lineage>
        <taxon>Eukaryota</taxon>
        <taxon>Fungi</taxon>
        <taxon>Dikarya</taxon>
        <taxon>Ascomycota</taxon>
        <taxon>Pezizomycotina</taxon>
        <taxon>Sordariomycetes</taxon>
        <taxon>Xylariomycetidae</taxon>
        <taxon>Xylariales</taxon>
        <taxon>Xylariaceae</taxon>
        <taxon>Xylaria</taxon>
    </lineage>
</organism>
<keyword evidence="5" id="KW-0496">Mitochondrion</keyword>
<comment type="caution">
    <text evidence="7">The sequence shown here is derived from an EMBL/GenBank/DDBJ whole genome shotgun (WGS) entry which is preliminary data.</text>
</comment>
<protein>
    <recommendedName>
        <fullName evidence="9">DUF676 domain-containing protein</fullName>
    </recommendedName>
</protein>
<evidence type="ECO:0008006" key="9">
    <source>
        <dbReference type="Google" id="ProtNLM"/>
    </source>
</evidence>
<dbReference type="SUPFAM" id="SSF53474">
    <property type="entry name" value="alpha/beta-Hydrolases"/>
    <property type="match status" value="1"/>
</dbReference>
<evidence type="ECO:0000256" key="1">
    <source>
        <dbReference type="ARBA" id="ARBA00004173"/>
    </source>
</evidence>